<evidence type="ECO:0000313" key="2">
    <source>
        <dbReference type="EMBL" id="MFC0048198.1"/>
    </source>
</evidence>
<feature type="domain" description="Carrier" evidence="1">
    <location>
        <begin position="11"/>
        <end position="75"/>
    </location>
</feature>
<name>A0ABV6BBE4_9GAMM</name>
<dbReference type="InterPro" id="IPR036736">
    <property type="entry name" value="ACP-like_sf"/>
</dbReference>
<dbReference type="InterPro" id="IPR009081">
    <property type="entry name" value="PP-bd_ACP"/>
</dbReference>
<organism evidence="2 3">
    <name type="scientific">Rheinheimera tilapiae</name>
    <dbReference type="NCBI Taxonomy" id="875043"/>
    <lineage>
        <taxon>Bacteria</taxon>
        <taxon>Pseudomonadati</taxon>
        <taxon>Pseudomonadota</taxon>
        <taxon>Gammaproteobacteria</taxon>
        <taxon>Chromatiales</taxon>
        <taxon>Chromatiaceae</taxon>
        <taxon>Rheinheimera</taxon>
    </lineage>
</organism>
<dbReference type="Proteomes" id="UP001589813">
    <property type="component" value="Unassembled WGS sequence"/>
</dbReference>
<dbReference type="EMBL" id="JBHLXP010000001">
    <property type="protein sequence ID" value="MFC0048198.1"/>
    <property type="molecule type" value="Genomic_DNA"/>
</dbReference>
<evidence type="ECO:0000313" key="3">
    <source>
        <dbReference type="Proteomes" id="UP001589813"/>
    </source>
</evidence>
<evidence type="ECO:0000259" key="1">
    <source>
        <dbReference type="Pfam" id="PF00550"/>
    </source>
</evidence>
<gene>
    <name evidence="2" type="ORF">ACFFJP_07825</name>
</gene>
<dbReference type="RefSeq" id="WP_377242152.1">
    <property type="nucleotide sequence ID" value="NZ_JBHLXP010000001.1"/>
</dbReference>
<comment type="caution">
    <text evidence="2">The sequence shown here is derived from an EMBL/GenBank/DDBJ whole genome shotgun (WGS) entry which is preliminary data.</text>
</comment>
<dbReference type="Gene3D" id="1.10.1200.10">
    <property type="entry name" value="ACP-like"/>
    <property type="match status" value="1"/>
</dbReference>
<reference evidence="2 3" key="1">
    <citation type="submission" date="2024-09" db="EMBL/GenBank/DDBJ databases">
        <authorList>
            <person name="Sun Q."/>
            <person name="Mori K."/>
        </authorList>
    </citation>
    <scope>NUCLEOTIDE SEQUENCE [LARGE SCALE GENOMIC DNA]</scope>
    <source>
        <strain evidence="2 3">KCTC 23315</strain>
    </source>
</reference>
<dbReference type="SUPFAM" id="SSF47336">
    <property type="entry name" value="ACP-like"/>
    <property type="match status" value="1"/>
</dbReference>
<protein>
    <submittedName>
        <fullName evidence="2">Phosphopantetheine-binding protein</fullName>
    </submittedName>
</protein>
<keyword evidence="3" id="KW-1185">Reference proteome</keyword>
<sequence>MRDQQPQTGQVLEQILLSVLGPHHHLTDQTPLLGAIPEFDSSSIMTILTLLEDQYDVVFDDAELSADLFSTVGSLRHFMTEKLGKTA</sequence>
<dbReference type="Pfam" id="PF00550">
    <property type="entry name" value="PP-binding"/>
    <property type="match status" value="1"/>
</dbReference>
<accession>A0ABV6BBE4</accession>
<proteinExistence type="predicted"/>